<feature type="transmembrane region" description="Helical" evidence="1">
    <location>
        <begin position="116"/>
        <end position="134"/>
    </location>
</feature>
<feature type="transmembrane region" description="Helical" evidence="1">
    <location>
        <begin position="146"/>
        <end position="164"/>
    </location>
</feature>
<evidence type="ECO:0000313" key="3">
    <source>
        <dbReference type="Proteomes" id="UP000033772"/>
    </source>
</evidence>
<gene>
    <name evidence="2" type="ORF">UG56_012075</name>
</gene>
<dbReference type="OrthoDB" id="7698234at2"/>
<feature type="transmembrane region" description="Helical" evidence="1">
    <location>
        <begin position="345"/>
        <end position="364"/>
    </location>
</feature>
<sequence length="401" mass="44048">MTGRDPHEEHRAATPLELLFDLTFVVAFGVSGNELAHQLAEGHVWAGIVAFCFASFAICWAWINYSWMASAYDTDDWAFRLLTMVQMVGVIIMALGLPEMFESIHEGDRLHNEILIAGYVVMRVALCGQWLRAWRQDPGRRGVHRVYLTTILTAQVLWCVLAVLPLDVPTAFAAMTVPLVVELIGPFIAERRFGGTPWHAHHIAERYGLLVIITLGEGVIGTVAVVSAIVHNPEIGWSLDAILLLTAGIGLTFGQWWTYFTIPWAEVLHRRRDRSFLWGYGHILLFASIAATGAGLHVAAYLLQDESKLGEVGTVASVTIPVAAYALLLYVLYNSFMHVIDPFHILLVVLTAVVLVASVVLAVAGVPVSWCLIVVALAPVVTIVGYEALGHRHLANHLEAL</sequence>
<reference evidence="2" key="1">
    <citation type="submission" date="2016-10" db="EMBL/GenBank/DDBJ databases">
        <title>Draft Genome Sequence of Nocardioides luteus Strain BAFB, an Alkane-Degrading Bacterium Isolated from JP-7 Polluted Soil.</title>
        <authorList>
            <person name="Brown L."/>
            <person name="Ruiz O.N."/>
            <person name="Gunasekera T."/>
        </authorList>
    </citation>
    <scope>NUCLEOTIDE SEQUENCE [LARGE SCALE GENOMIC DNA]</scope>
    <source>
        <strain evidence="2">BAFB</strain>
    </source>
</reference>
<feature type="transmembrane region" description="Helical" evidence="1">
    <location>
        <begin position="12"/>
        <end position="32"/>
    </location>
</feature>
<dbReference type="Proteomes" id="UP000033772">
    <property type="component" value="Unassembled WGS sequence"/>
</dbReference>
<feature type="transmembrane region" description="Helical" evidence="1">
    <location>
        <begin position="77"/>
        <end position="96"/>
    </location>
</feature>
<evidence type="ECO:0000256" key="1">
    <source>
        <dbReference type="SAM" id="Phobius"/>
    </source>
</evidence>
<feature type="transmembrane region" description="Helical" evidence="1">
    <location>
        <begin position="315"/>
        <end position="333"/>
    </location>
</feature>
<evidence type="ECO:0008006" key="4">
    <source>
        <dbReference type="Google" id="ProtNLM"/>
    </source>
</evidence>
<keyword evidence="3" id="KW-1185">Reference proteome</keyword>
<feature type="transmembrane region" description="Helical" evidence="1">
    <location>
        <begin position="170"/>
        <end position="189"/>
    </location>
</feature>
<organism evidence="2 3">
    <name type="scientific">Nocardioides luteus</name>
    <dbReference type="NCBI Taxonomy" id="1844"/>
    <lineage>
        <taxon>Bacteria</taxon>
        <taxon>Bacillati</taxon>
        <taxon>Actinomycetota</taxon>
        <taxon>Actinomycetes</taxon>
        <taxon>Propionibacteriales</taxon>
        <taxon>Nocardioidaceae</taxon>
        <taxon>Nocardioides</taxon>
    </lineage>
</organism>
<dbReference type="Pfam" id="PF06772">
    <property type="entry name" value="LtrA"/>
    <property type="match status" value="1"/>
</dbReference>
<dbReference type="PANTHER" id="PTHR36840:SF1">
    <property type="entry name" value="BLL5714 PROTEIN"/>
    <property type="match status" value="1"/>
</dbReference>
<proteinExistence type="predicted"/>
<keyword evidence="1" id="KW-1133">Transmembrane helix</keyword>
<feature type="transmembrane region" description="Helical" evidence="1">
    <location>
        <begin position="44"/>
        <end position="65"/>
    </location>
</feature>
<keyword evidence="1" id="KW-0812">Transmembrane</keyword>
<protein>
    <recommendedName>
        <fullName evidence="4">Low temperature requirement protein A</fullName>
    </recommendedName>
</protein>
<dbReference type="InterPro" id="IPR010640">
    <property type="entry name" value="Low_temperature_requirement_A"/>
</dbReference>
<name>A0A1J4N4G4_9ACTN</name>
<accession>A0A1J4N4G4</accession>
<feature type="transmembrane region" description="Helical" evidence="1">
    <location>
        <begin position="370"/>
        <end position="389"/>
    </location>
</feature>
<dbReference type="PANTHER" id="PTHR36840">
    <property type="entry name" value="BLL5714 PROTEIN"/>
    <property type="match status" value="1"/>
</dbReference>
<dbReference type="EMBL" id="JZDQ02000015">
    <property type="protein sequence ID" value="OIJ26452.1"/>
    <property type="molecule type" value="Genomic_DNA"/>
</dbReference>
<dbReference type="AlphaFoldDB" id="A0A1J4N4G4"/>
<keyword evidence="1" id="KW-0472">Membrane</keyword>
<dbReference type="STRING" id="1844.UG56_012075"/>
<feature type="transmembrane region" description="Helical" evidence="1">
    <location>
        <begin position="242"/>
        <end position="262"/>
    </location>
</feature>
<comment type="caution">
    <text evidence="2">The sequence shown here is derived from an EMBL/GenBank/DDBJ whole genome shotgun (WGS) entry which is preliminary data.</text>
</comment>
<feature type="transmembrane region" description="Helical" evidence="1">
    <location>
        <begin position="283"/>
        <end position="303"/>
    </location>
</feature>
<feature type="transmembrane region" description="Helical" evidence="1">
    <location>
        <begin position="209"/>
        <end position="230"/>
    </location>
</feature>
<evidence type="ECO:0000313" key="2">
    <source>
        <dbReference type="EMBL" id="OIJ26452.1"/>
    </source>
</evidence>